<reference evidence="1" key="1">
    <citation type="submission" date="2020-11" db="EMBL/GenBank/DDBJ databases">
        <title>Bacterial whole genome sequence for Panacibacter sp. DH6.</title>
        <authorList>
            <person name="Le V."/>
            <person name="Ko S."/>
            <person name="Ahn C.-Y."/>
            <person name="Oh H.-M."/>
        </authorList>
    </citation>
    <scope>NUCLEOTIDE SEQUENCE</scope>
    <source>
        <strain evidence="1">DH6</strain>
    </source>
</reference>
<gene>
    <name evidence="1" type="ORF">I5907_00525</name>
</gene>
<evidence type="ECO:0000313" key="2">
    <source>
        <dbReference type="Proteomes" id="UP000628448"/>
    </source>
</evidence>
<organism evidence="1 2">
    <name type="scientific">Panacibacter microcysteis</name>
    <dbReference type="NCBI Taxonomy" id="2793269"/>
    <lineage>
        <taxon>Bacteria</taxon>
        <taxon>Pseudomonadati</taxon>
        <taxon>Bacteroidota</taxon>
        <taxon>Chitinophagia</taxon>
        <taxon>Chitinophagales</taxon>
        <taxon>Chitinophagaceae</taxon>
        <taxon>Panacibacter</taxon>
    </lineage>
</organism>
<keyword evidence="2" id="KW-1185">Reference proteome</keyword>
<dbReference type="Gene3D" id="3.20.20.80">
    <property type="entry name" value="Glycosidases"/>
    <property type="match status" value="1"/>
</dbReference>
<sequence length="332" mass="35971">MKIQLSPNGGTLVSAPKLCVLAILFAGAFTSCKKEVVSSENYAANAVMAAETSSNAVAAPTNFGALLSGNTSIDEEITVCEKLGVKYVRYAIKIKDFNGTDKGYEKWVDAGYKVLLNLNYDNVTSTNGKKKAVPFPTDMVEYRKLLEKVLDKYHPEIAVIENEPTTDAFHTGPIENYITELRTAVDVCTKRGIAVADGGLHMDYVGQVKTGWGLQGNALETKKLIDAYKTMNLTYVNTHVKSPFNNSGKYPSGELEGDADYLRTQTGKPVICNEYNQQSTSTTLMTGTVGGFENGQFKYVICRSGSGTDKGEALNNGTTLTPLGNAYRDAIK</sequence>
<dbReference type="Proteomes" id="UP000628448">
    <property type="component" value="Unassembled WGS sequence"/>
</dbReference>
<proteinExistence type="predicted"/>
<name>A0A931E091_9BACT</name>
<dbReference type="SUPFAM" id="SSF51445">
    <property type="entry name" value="(Trans)glycosidases"/>
    <property type="match status" value="1"/>
</dbReference>
<dbReference type="EMBL" id="JADWYR010000001">
    <property type="protein sequence ID" value="MBG9374703.1"/>
    <property type="molecule type" value="Genomic_DNA"/>
</dbReference>
<dbReference type="PROSITE" id="PS51257">
    <property type="entry name" value="PROKAR_LIPOPROTEIN"/>
    <property type="match status" value="1"/>
</dbReference>
<dbReference type="RefSeq" id="WP_196988799.1">
    <property type="nucleotide sequence ID" value="NZ_JADWYR010000001.1"/>
</dbReference>
<comment type="caution">
    <text evidence="1">The sequence shown here is derived from an EMBL/GenBank/DDBJ whole genome shotgun (WGS) entry which is preliminary data.</text>
</comment>
<dbReference type="AlphaFoldDB" id="A0A931E091"/>
<dbReference type="InterPro" id="IPR017853">
    <property type="entry name" value="GH"/>
</dbReference>
<evidence type="ECO:0000313" key="1">
    <source>
        <dbReference type="EMBL" id="MBG9374703.1"/>
    </source>
</evidence>
<protein>
    <submittedName>
        <fullName evidence="1">Uncharacterized protein</fullName>
    </submittedName>
</protein>
<accession>A0A931E091</accession>